<keyword evidence="2" id="KW-1185">Reference proteome</keyword>
<dbReference type="EMBL" id="JAHRWL010000002">
    <property type="protein sequence ID" value="MBV2360965.1"/>
    <property type="molecule type" value="Genomic_DNA"/>
</dbReference>
<protein>
    <submittedName>
        <fullName evidence="1">Uncharacterized protein</fullName>
    </submittedName>
</protein>
<gene>
    <name evidence="1" type="ORF">KUH32_14455</name>
</gene>
<organism evidence="1 2">
    <name type="scientific">Thalassococcus arenae</name>
    <dbReference type="NCBI Taxonomy" id="2851652"/>
    <lineage>
        <taxon>Bacteria</taxon>
        <taxon>Pseudomonadati</taxon>
        <taxon>Pseudomonadota</taxon>
        <taxon>Alphaproteobacteria</taxon>
        <taxon>Rhodobacterales</taxon>
        <taxon>Roseobacteraceae</taxon>
        <taxon>Thalassococcus</taxon>
    </lineage>
</organism>
<comment type="caution">
    <text evidence="1">The sequence shown here is derived from an EMBL/GenBank/DDBJ whole genome shotgun (WGS) entry which is preliminary data.</text>
</comment>
<evidence type="ECO:0000313" key="2">
    <source>
        <dbReference type="Proteomes" id="UP001166293"/>
    </source>
</evidence>
<reference evidence="1" key="1">
    <citation type="submission" date="2021-06" db="EMBL/GenBank/DDBJ databases">
        <title>Thalassococcus sp. CAU 1522 isolated from sea sand, Republic of Korea.</title>
        <authorList>
            <person name="Kim W."/>
        </authorList>
    </citation>
    <scope>NUCLEOTIDE SEQUENCE</scope>
    <source>
        <strain evidence="1">CAU 1522</strain>
    </source>
</reference>
<dbReference type="Proteomes" id="UP001166293">
    <property type="component" value="Unassembled WGS sequence"/>
</dbReference>
<sequence length="79" mass="8070">MANWTQVSVTPQGGGAALLNNGTGSGDMGTFACSAFPAASRPVVGTIYNISALEDGDQFPMDWDAKCTFSGGTSEFKTG</sequence>
<accession>A0ABS6NAD4</accession>
<evidence type="ECO:0000313" key="1">
    <source>
        <dbReference type="EMBL" id="MBV2360965.1"/>
    </source>
</evidence>
<proteinExistence type="predicted"/>
<name>A0ABS6NAD4_9RHOB</name>
<dbReference type="RefSeq" id="WP_217779305.1">
    <property type="nucleotide sequence ID" value="NZ_JAHRWL010000002.1"/>
</dbReference>